<dbReference type="EMBL" id="JAGMWT010000026">
    <property type="protein sequence ID" value="KAH7110829.1"/>
    <property type="molecule type" value="Genomic_DNA"/>
</dbReference>
<reference evidence="3" key="1">
    <citation type="journal article" date="2021" name="Nat. Commun.">
        <title>Genetic determinants of endophytism in the Arabidopsis root mycobiome.</title>
        <authorList>
            <person name="Mesny F."/>
            <person name="Miyauchi S."/>
            <person name="Thiergart T."/>
            <person name="Pickel B."/>
            <person name="Atanasova L."/>
            <person name="Karlsson M."/>
            <person name="Huettel B."/>
            <person name="Barry K.W."/>
            <person name="Haridas S."/>
            <person name="Chen C."/>
            <person name="Bauer D."/>
            <person name="Andreopoulos W."/>
            <person name="Pangilinan J."/>
            <person name="LaButti K."/>
            <person name="Riley R."/>
            <person name="Lipzen A."/>
            <person name="Clum A."/>
            <person name="Drula E."/>
            <person name="Henrissat B."/>
            <person name="Kohler A."/>
            <person name="Grigoriev I.V."/>
            <person name="Martin F.M."/>
            <person name="Hacquard S."/>
        </authorList>
    </citation>
    <scope>NUCLEOTIDE SEQUENCE</scope>
    <source>
        <strain evidence="3">MPI-CAGE-CH-0243</strain>
    </source>
</reference>
<name>A0A9P9D1C9_9PLEO</name>
<evidence type="ECO:0000259" key="2">
    <source>
        <dbReference type="Pfam" id="PF22664"/>
    </source>
</evidence>
<dbReference type="Pfam" id="PF22664">
    <property type="entry name" value="TRI-like_N"/>
    <property type="match status" value="1"/>
</dbReference>
<evidence type="ECO:0000313" key="4">
    <source>
        <dbReference type="Proteomes" id="UP000700596"/>
    </source>
</evidence>
<dbReference type="GO" id="GO:0016740">
    <property type="term" value="F:transferase activity"/>
    <property type="evidence" value="ECO:0007669"/>
    <property type="project" value="UniProtKB-KW"/>
</dbReference>
<dbReference type="Proteomes" id="UP000700596">
    <property type="component" value="Unassembled WGS sequence"/>
</dbReference>
<dbReference type="InterPro" id="IPR023213">
    <property type="entry name" value="CAT-like_dom_sf"/>
</dbReference>
<feature type="domain" description="Trichothecene 3-O-acetyltransferase-like N-terminal" evidence="2">
    <location>
        <begin position="19"/>
        <end position="172"/>
    </location>
</feature>
<organism evidence="3 4">
    <name type="scientific">Dendryphion nanum</name>
    <dbReference type="NCBI Taxonomy" id="256645"/>
    <lineage>
        <taxon>Eukaryota</taxon>
        <taxon>Fungi</taxon>
        <taxon>Dikarya</taxon>
        <taxon>Ascomycota</taxon>
        <taxon>Pezizomycotina</taxon>
        <taxon>Dothideomycetes</taxon>
        <taxon>Pleosporomycetidae</taxon>
        <taxon>Pleosporales</taxon>
        <taxon>Torulaceae</taxon>
        <taxon>Dendryphion</taxon>
    </lineage>
</organism>
<dbReference type="InterPro" id="IPR051283">
    <property type="entry name" value="Sec_Metabolite_Acyltrans"/>
</dbReference>
<proteinExistence type="predicted"/>
<dbReference type="OrthoDB" id="1862401at2759"/>
<protein>
    <submittedName>
        <fullName evidence="3">Transferase family-domain-containing protein</fullName>
    </submittedName>
</protein>
<gene>
    <name evidence="3" type="ORF">B0J11DRAFT_202701</name>
</gene>
<dbReference type="Gene3D" id="3.30.559.10">
    <property type="entry name" value="Chloramphenicol acetyltransferase-like domain"/>
    <property type="match status" value="2"/>
</dbReference>
<evidence type="ECO:0000313" key="3">
    <source>
        <dbReference type="EMBL" id="KAH7110829.1"/>
    </source>
</evidence>
<accession>A0A9P9D1C9</accession>
<comment type="caution">
    <text evidence="3">The sequence shown here is derived from an EMBL/GenBank/DDBJ whole genome shotgun (WGS) entry which is preliminary data.</text>
</comment>
<dbReference type="PANTHER" id="PTHR31896">
    <property type="entry name" value="FAMILY REGULATORY PROTEIN, PUTATIVE (AFU_ORTHOLOGUE AFUA_3G14730)-RELATED"/>
    <property type="match status" value="1"/>
</dbReference>
<dbReference type="InterPro" id="IPR054710">
    <property type="entry name" value="Tri101-like_N"/>
</dbReference>
<dbReference type="AlphaFoldDB" id="A0A9P9D1C9"/>
<keyword evidence="1 3" id="KW-0808">Transferase</keyword>
<dbReference type="PANTHER" id="PTHR31896:SF64">
    <property type="entry name" value="TRICHOTHECENE 3-O-ACETYLTRANSFERASE"/>
    <property type="match status" value="1"/>
</dbReference>
<keyword evidence="4" id="KW-1185">Reference proteome</keyword>
<evidence type="ECO:0000256" key="1">
    <source>
        <dbReference type="ARBA" id="ARBA00022679"/>
    </source>
</evidence>
<sequence>MKDQDNELDTCGQQPNLGIYTQLCLCYPLSDESIHQRIVDRLNSGLIRLAEGFPWVAAQVVNEGANESSAGVFKFRPLEGTPRLIVQDLRSTSPEITWTSLKDDQFPFRSLDEGIICPRKTIPDGTEGPEKPVFLVQANFITGGLLLTFTASHQALDMTGQGRVMHLLDKACRGEAFTADELLSGNPKRSSLIAFLDGTLPDNPFQDVKDPVPPSPPAKCSWAYISFSASALAELKSEATAVLTSGFVSTDDVLTAFIWKSIARARSSRLGDHIETTLGRAVDPRRFLDIPETYPGIIQNMVYHKRAIGELAAEPLGKTAKELRVAVDPSTSTLSYDTRVLMTKLHRSPLKDTVTVSATFNGSKDIMLSSWAKEKSYALEFGLGLGTPVAVRRPQFVPYEGLLYLMPKRLDGEILLAACLREEDLETLKTDDWFLRFGVPVL</sequence>